<evidence type="ECO:0000313" key="4">
    <source>
        <dbReference type="EMBL" id="MFH6768901.1"/>
    </source>
</evidence>
<keyword evidence="1" id="KW-0677">Repeat</keyword>
<dbReference type="PANTHER" id="PTHR44858">
    <property type="entry name" value="TETRATRICOPEPTIDE REPEAT PROTEIN 6"/>
    <property type="match status" value="1"/>
</dbReference>
<dbReference type="InterPro" id="IPR050498">
    <property type="entry name" value="Ycf3"/>
</dbReference>
<reference evidence="4 5" key="1">
    <citation type="submission" date="2024-02" db="EMBL/GenBank/DDBJ databases">
        <title>A Gaetbulibacter species isolated from tidal flats and genomic insights of their niches.</title>
        <authorList>
            <person name="Ye Y."/>
        </authorList>
    </citation>
    <scope>NUCLEOTIDE SEQUENCE [LARGE SCALE GENOMIC DNA]</scope>
    <source>
        <strain evidence="4 5">KEM-8</strain>
    </source>
</reference>
<feature type="transmembrane region" description="Helical" evidence="3">
    <location>
        <begin position="49"/>
        <end position="68"/>
    </location>
</feature>
<keyword evidence="3" id="KW-0812">Transmembrane</keyword>
<dbReference type="RefSeq" id="WP_395438147.1">
    <property type="nucleotide sequence ID" value="NZ_JBAWKC010000002.1"/>
</dbReference>
<dbReference type="InterPro" id="IPR011990">
    <property type="entry name" value="TPR-like_helical_dom_sf"/>
</dbReference>
<evidence type="ECO:0000313" key="5">
    <source>
        <dbReference type="Proteomes" id="UP001610104"/>
    </source>
</evidence>
<evidence type="ECO:0000256" key="3">
    <source>
        <dbReference type="SAM" id="Phobius"/>
    </source>
</evidence>
<evidence type="ECO:0000256" key="2">
    <source>
        <dbReference type="ARBA" id="ARBA00022803"/>
    </source>
</evidence>
<dbReference type="Gene3D" id="1.25.40.10">
    <property type="entry name" value="Tetratricopeptide repeat domain"/>
    <property type="match status" value="1"/>
</dbReference>
<dbReference type="PANTHER" id="PTHR44858:SF1">
    <property type="entry name" value="UDP-N-ACETYLGLUCOSAMINE--PEPTIDE N-ACETYLGLUCOSAMINYLTRANSFERASE SPINDLY-RELATED"/>
    <property type="match status" value="1"/>
</dbReference>
<comment type="caution">
    <text evidence="4">The sequence shown here is derived from an EMBL/GenBank/DDBJ whole genome shotgun (WGS) entry which is preliminary data.</text>
</comment>
<dbReference type="EMBL" id="JBAWKC010000002">
    <property type="protein sequence ID" value="MFH6768901.1"/>
    <property type="molecule type" value="Genomic_DNA"/>
</dbReference>
<feature type="transmembrane region" description="Helical" evidence="3">
    <location>
        <begin position="98"/>
        <end position="118"/>
    </location>
</feature>
<sequence>MKCNNLISELKRRHVFKSTIAYLAISWIIIQIASIILPTFDVPDYSLKILIYILALGLIFWIVFSWYYDLTIKGIQKTDDIETSKESMELANRRLNKVIAGSLTVGVLLLLVISFWVGSNWNDQPASSEIKKVAVIPFVTSTADEEEAYFQTGMTQELMDELSEVDQLKVISQRSTKVLTSGFDQTSSLILNVIKGIDYFVEGSFEKEADGIQVHIILKESINEGPVWQKSYSKDLSEIRTLWTDVAADLASQMGLVVKPANSKFGSGRQPVDPEAYALYLKGKHYLNKSTPADWQRGLVLLQEARDRNPADANTWAWLSEAYINLGHGGADPDVFLKALEAANRAIELDSTVALGWAALSHYHTYFGKDWAMAEYAFNRANALDPNLADNHYHRAWYLVLFGRMNEAIAEHKMAQELDPFTPSQTVWLGDLYRMVGMYEEALTEIEKASLIAREQGNLQYVLGMRLKAHIFIDQGKVEAGLELLKQCTKIVPSVSVTYGWTLIETGFIEEGKAILNELEQAPPGVYFSSFDMRDLFIGIYYAHLGDYDKSFEYWSIENKAAFFPWLRTYFVPDEIRQDPRFIQLMRDMNLPDPAPLVYNPV</sequence>
<keyword evidence="5" id="KW-1185">Reference proteome</keyword>
<protein>
    <recommendedName>
        <fullName evidence="6">Tetratricopeptide repeat protein</fullName>
    </recommendedName>
</protein>
<keyword evidence="2" id="KW-0802">TPR repeat</keyword>
<accession>A0ABW7MQ06</accession>
<gene>
    <name evidence="4" type="ORF">V8G56_09150</name>
</gene>
<dbReference type="SUPFAM" id="SSF48452">
    <property type="entry name" value="TPR-like"/>
    <property type="match status" value="2"/>
</dbReference>
<name>A0ABW7MQ06_9FLAO</name>
<dbReference type="Proteomes" id="UP001610104">
    <property type="component" value="Unassembled WGS sequence"/>
</dbReference>
<keyword evidence="3" id="KW-0472">Membrane</keyword>
<feature type="transmembrane region" description="Helical" evidence="3">
    <location>
        <begin position="20"/>
        <end position="37"/>
    </location>
</feature>
<evidence type="ECO:0000256" key="1">
    <source>
        <dbReference type="ARBA" id="ARBA00022737"/>
    </source>
</evidence>
<proteinExistence type="predicted"/>
<keyword evidence="3" id="KW-1133">Transmembrane helix</keyword>
<organism evidence="4 5">
    <name type="scientific">Gaetbulibacter aquiaggeris</name>
    <dbReference type="NCBI Taxonomy" id="1735373"/>
    <lineage>
        <taxon>Bacteria</taxon>
        <taxon>Pseudomonadati</taxon>
        <taxon>Bacteroidota</taxon>
        <taxon>Flavobacteriia</taxon>
        <taxon>Flavobacteriales</taxon>
        <taxon>Flavobacteriaceae</taxon>
        <taxon>Gaetbulibacter</taxon>
    </lineage>
</organism>
<evidence type="ECO:0008006" key="6">
    <source>
        <dbReference type="Google" id="ProtNLM"/>
    </source>
</evidence>